<keyword evidence="2" id="KW-1185">Reference proteome</keyword>
<dbReference type="AlphaFoldDB" id="A0A497XR17"/>
<dbReference type="EMBL" id="RCCJ01000001">
    <property type="protein sequence ID" value="RLJ70704.1"/>
    <property type="molecule type" value="Genomic_DNA"/>
</dbReference>
<protein>
    <submittedName>
        <fullName evidence="1">Uncharacterized protein</fullName>
    </submittedName>
</protein>
<gene>
    <name evidence="1" type="ORF">BCF55_0985</name>
</gene>
<accession>A0A497XR17</accession>
<dbReference type="RefSeq" id="WP_121010808.1">
    <property type="nucleotide sequence ID" value="NZ_RCCJ01000001.1"/>
</dbReference>
<dbReference type="OrthoDB" id="197564at2"/>
<name>A0A497XR17_9AQUI</name>
<dbReference type="Proteomes" id="UP000267841">
    <property type="component" value="Unassembled WGS sequence"/>
</dbReference>
<comment type="caution">
    <text evidence="1">The sequence shown here is derived from an EMBL/GenBank/DDBJ whole genome shotgun (WGS) entry which is preliminary data.</text>
</comment>
<evidence type="ECO:0000313" key="1">
    <source>
        <dbReference type="EMBL" id="RLJ70704.1"/>
    </source>
</evidence>
<reference evidence="1 2" key="1">
    <citation type="submission" date="2018-10" db="EMBL/GenBank/DDBJ databases">
        <title>Genomic Encyclopedia of Archaeal and Bacterial Type Strains, Phase II (KMG-II): from individual species to whole genera.</title>
        <authorList>
            <person name="Goeker M."/>
        </authorList>
    </citation>
    <scope>NUCLEOTIDE SEQUENCE [LARGE SCALE GENOMIC DNA]</scope>
    <source>
        <strain evidence="1 2">DSM 16510</strain>
    </source>
</reference>
<organism evidence="1 2">
    <name type="scientific">Hydrogenivirga caldilitoris</name>
    <dbReference type="NCBI Taxonomy" id="246264"/>
    <lineage>
        <taxon>Bacteria</taxon>
        <taxon>Pseudomonadati</taxon>
        <taxon>Aquificota</taxon>
        <taxon>Aquificia</taxon>
        <taxon>Aquificales</taxon>
        <taxon>Aquificaceae</taxon>
        <taxon>Hydrogenivirga</taxon>
    </lineage>
</organism>
<proteinExistence type="predicted"/>
<evidence type="ECO:0000313" key="2">
    <source>
        <dbReference type="Proteomes" id="UP000267841"/>
    </source>
</evidence>
<sequence length="76" mass="8977">MKVTLDKIASQPSDYKICKECGYINFYENEVCVMCQGDEFDESEESVIRWVDNEYQYRIETEGYTEREADNVVVEV</sequence>